<dbReference type="EMBL" id="CADCVS010000052">
    <property type="protein sequence ID" value="CAA9473375.1"/>
    <property type="molecule type" value="Genomic_DNA"/>
</dbReference>
<feature type="region of interest" description="Disordered" evidence="1">
    <location>
        <begin position="63"/>
        <end position="197"/>
    </location>
</feature>
<sequence length="197" mass="21898">RPDRLVHRRVLRPLRQGRPRRRAAAADGPLARRRGRGRHRPAQGPECLLGLLPLAARPRAWRRDPRGLRGRPRGLPGARLRRRRARQLRLPARGAHPGRRRRPGDRRARLDPARVVPQPPFDLPAPPRAVRRADPPRPRAHQRPHGADGARSRCAAGADRPARARQGPLPGRGRGAHGPRPLVLGGADLPHLRGEAL</sequence>
<feature type="non-terminal residue" evidence="2">
    <location>
        <position position="197"/>
    </location>
</feature>
<evidence type="ECO:0000256" key="1">
    <source>
        <dbReference type="SAM" id="MobiDB-lite"/>
    </source>
</evidence>
<feature type="compositionally biased region" description="Pro residues" evidence="1">
    <location>
        <begin position="117"/>
        <end position="127"/>
    </location>
</feature>
<reference evidence="2" key="1">
    <citation type="submission" date="2020-02" db="EMBL/GenBank/DDBJ databases">
        <authorList>
            <person name="Meier V. D."/>
        </authorList>
    </citation>
    <scope>NUCLEOTIDE SEQUENCE</scope>
    <source>
        <strain evidence="2">AVDCRST_MAG30</strain>
    </source>
</reference>
<evidence type="ECO:0000313" key="2">
    <source>
        <dbReference type="EMBL" id="CAA9473375.1"/>
    </source>
</evidence>
<feature type="compositionally biased region" description="Basic residues" evidence="1">
    <location>
        <begin position="31"/>
        <end position="41"/>
    </location>
</feature>
<proteinExistence type="predicted"/>
<organism evidence="2">
    <name type="scientific">uncultured Solirubrobacteraceae bacterium</name>
    <dbReference type="NCBI Taxonomy" id="1162706"/>
    <lineage>
        <taxon>Bacteria</taxon>
        <taxon>Bacillati</taxon>
        <taxon>Actinomycetota</taxon>
        <taxon>Thermoleophilia</taxon>
        <taxon>Solirubrobacterales</taxon>
        <taxon>Solirubrobacteraceae</taxon>
        <taxon>environmental samples</taxon>
    </lineage>
</organism>
<gene>
    <name evidence="2" type="ORF">AVDCRST_MAG30-270</name>
</gene>
<feature type="compositionally biased region" description="Basic residues" evidence="1">
    <location>
        <begin position="14"/>
        <end position="23"/>
    </location>
</feature>
<accession>A0A6J4RGZ4</accession>
<protein>
    <submittedName>
        <fullName evidence="2">Uncharacterized protein</fullName>
    </submittedName>
</protein>
<feature type="non-terminal residue" evidence="2">
    <location>
        <position position="1"/>
    </location>
</feature>
<name>A0A6J4RGZ4_9ACTN</name>
<dbReference type="AlphaFoldDB" id="A0A6J4RGZ4"/>
<feature type="region of interest" description="Disordered" evidence="1">
    <location>
        <begin position="14"/>
        <end position="45"/>
    </location>
</feature>